<reference evidence="2" key="1">
    <citation type="submission" date="2019-01" db="EMBL/GenBank/DDBJ databases">
        <title>Genomic signatures and co-occurrence patterns of the ultra-small Saccharimodia (Patescibacteria phylum) suggest a symbiotic lifestyle.</title>
        <authorList>
            <person name="Lemos L."/>
            <person name="Medeiros J."/>
            <person name="Andreote F."/>
            <person name="Fernandes G."/>
            <person name="Varani A."/>
            <person name="Oliveira G."/>
            <person name="Pylro V."/>
        </authorList>
    </citation>
    <scope>NUCLEOTIDE SEQUENCE [LARGE SCALE GENOMIC DNA]</scope>
    <source>
        <strain evidence="2">AMD02</strain>
    </source>
</reference>
<comment type="caution">
    <text evidence="2">The sequence shown here is derived from an EMBL/GenBank/DDBJ whole genome shotgun (WGS) entry which is preliminary data.</text>
</comment>
<feature type="transmembrane region" description="Helical" evidence="1">
    <location>
        <begin position="106"/>
        <end position="124"/>
    </location>
</feature>
<sequence>MLSRVIAIMSVVSLCLLTLMLVTTTPASAGPFGLLLIFITAYLTSLGLISFFLYGISRIIVYATAGFTVRRPMQPMTFRRSYYYSTVLAAAPVMLIGLQSVGAVDVYELVLVVIFVVIGCIYITKRID</sequence>
<evidence type="ECO:0000313" key="3">
    <source>
        <dbReference type="Proteomes" id="UP000289257"/>
    </source>
</evidence>
<feature type="transmembrane region" description="Helical" evidence="1">
    <location>
        <begin position="82"/>
        <end position="100"/>
    </location>
</feature>
<keyword evidence="1" id="KW-0812">Transmembrane</keyword>
<dbReference type="AlphaFoldDB" id="A0A4Q0AHK2"/>
<keyword evidence="3" id="KW-1185">Reference proteome</keyword>
<keyword evidence="1" id="KW-0472">Membrane</keyword>
<dbReference type="Proteomes" id="UP000289257">
    <property type="component" value="Unassembled WGS sequence"/>
</dbReference>
<feature type="transmembrane region" description="Helical" evidence="1">
    <location>
        <begin position="39"/>
        <end position="61"/>
    </location>
</feature>
<organism evidence="2 3">
    <name type="scientific">Candidatus Microsaccharimonas sossegonensis</name>
    <dbReference type="NCBI Taxonomy" id="2506948"/>
    <lineage>
        <taxon>Bacteria</taxon>
        <taxon>Candidatus Saccharimonadota</taxon>
        <taxon>Candidatus Saccharimonadia</taxon>
        <taxon>Candidatus Saccharimonadales</taxon>
        <taxon>Candidatus Saccharimonadaceae</taxon>
        <taxon>Candidatus Microsaccharimonas</taxon>
    </lineage>
</organism>
<protein>
    <submittedName>
        <fullName evidence="2">Uncharacterized protein</fullName>
    </submittedName>
</protein>
<gene>
    <name evidence="2" type="ORF">EOT05_01910</name>
</gene>
<proteinExistence type="predicted"/>
<dbReference type="EMBL" id="SCKX01000001">
    <property type="protein sequence ID" value="RWZ78490.1"/>
    <property type="molecule type" value="Genomic_DNA"/>
</dbReference>
<evidence type="ECO:0000313" key="2">
    <source>
        <dbReference type="EMBL" id="RWZ78490.1"/>
    </source>
</evidence>
<accession>A0A4Q0AHK2</accession>
<name>A0A4Q0AHK2_9BACT</name>
<keyword evidence="1" id="KW-1133">Transmembrane helix</keyword>
<evidence type="ECO:0000256" key="1">
    <source>
        <dbReference type="SAM" id="Phobius"/>
    </source>
</evidence>